<dbReference type="WBParaSite" id="ALUE_0000071101-mRNA-1">
    <property type="protein sequence ID" value="ALUE_0000071101-mRNA-1"/>
    <property type="gene ID" value="ALUE_0000071101"/>
</dbReference>
<keyword evidence="1" id="KW-1185">Reference proteome</keyword>
<proteinExistence type="predicted"/>
<evidence type="ECO:0000313" key="1">
    <source>
        <dbReference type="Proteomes" id="UP000036681"/>
    </source>
</evidence>
<organism evidence="1 2">
    <name type="scientific">Ascaris lumbricoides</name>
    <name type="common">Giant roundworm</name>
    <dbReference type="NCBI Taxonomy" id="6252"/>
    <lineage>
        <taxon>Eukaryota</taxon>
        <taxon>Metazoa</taxon>
        <taxon>Ecdysozoa</taxon>
        <taxon>Nematoda</taxon>
        <taxon>Chromadorea</taxon>
        <taxon>Rhabditida</taxon>
        <taxon>Spirurina</taxon>
        <taxon>Ascaridomorpha</taxon>
        <taxon>Ascaridoidea</taxon>
        <taxon>Ascarididae</taxon>
        <taxon>Ascaris</taxon>
    </lineage>
</organism>
<reference evidence="2" key="1">
    <citation type="submission" date="2017-02" db="UniProtKB">
        <authorList>
            <consortium name="WormBaseParasite"/>
        </authorList>
    </citation>
    <scope>IDENTIFICATION</scope>
</reference>
<sequence>MRAQVVCRIRSALSTTEETMSIGAILQHSTLSSNRLLNTSLAQLCAFICEEMLLMLPL</sequence>
<evidence type="ECO:0000313" key="2">
    <source>
        <dbReference type="WBParaSite" id="ALUE_0000071101-mRNA-1"/>
    </source>
</evidence>
<name>A0A0M3HGR6_ASCLU</name>
<protein>
    <submittedName>
        <fullName evidence="2">Uncharacterized protein</fullName>
    </submittedName>
</protein>
<dbReference type="Proteomes" id="UP000036681">
    <property type="component" value="Unplaced"/>
</dbReference>
<accession>A0A0M3HGR6</accession>
<dbReference type="AlphaFoldDB" id="A0A0M3HGR6"/>